<dbReference type="GO" id="GO:0071013">
    <property type="term" value="C:catalytic step 2 spliceosome"/>
    <property type="evidence" value="ECO:0007669"/>
    <property type="project" value="TreeGrafter"/>
</dbReference>
<comment type="similarity">
    <text evidence="3">Belongs to the snRNP SmB/SmN family.</text>
</comment>
<evidence type="ECO:0000259" key="12">
    <source>
        <dbReference type="PROSITE" id="PS52002"/>
    </source>
</evidence>
<feature type="compositionally biased region" description="Low complexity" evidence="11">
    <location>
        <begin position="185"/>
        <end position="194"/>
    </location>
</feature>
<dbReference type="FunCoup" id="A0A066W6H8">
    <property type="interactions" value="372"/>
</dbReference>
<dbReference type="SMART" id="SM00651">
    <property type="entry name" value="Sm"/>
    <property type="match status" value="1"/>
</dbReference>
<organism evidence="13 14">
    <name type="scientific">Tilletiaria anomala (strain ATCC 24038 / CBS 436.72 / UBC 951)</name>
    <dbReference type="NCBI Taxonomy" id="1037660"/>
    <lineage>
        <taxon>Eukaryota</taxon>
        <taxon>Fungi</taxon>
        <taxon>Dikarya</taxon>
        <taxon>Basidiomycota</taxon>
        <taxon>Ustilaginomycotina</taxon>
        <taxon>Exobasidiomycetes</taxon>
        <taxon>Georgefischeriales</taxon>
        <taxon>Tilletiariaceae</taxon>
        <taxon>Tilletiaria</taxon>
    </lineage>
</organism>
<feature type="domain" description="Sm" evidence="12">
    <location>
        <begin position="6"/>
        <end position="106"/>
    </location>
</feature>
<evidence type="ECO:0000256" key="11">
    <source>
        <dbReference type="SAM" id="MobiDB-lite"/>
    </source>
</evidence>
<dbReference type="HOGENOM" id="CLU_076902_1_1_1"/>
<dbReference type="InterPro" id="IPR047575">
    <property type="entry name" value="Sm"/>
</dbReference>
<evidence type="ECO:0000256" key="4">
    <source>
        <dbReference type="ARBA" id="ARBA00022490"/>
    </source>
</evidence>
<keyword evidence="14" id="KW-1185">Reference proteome</keyword>
<evidence type="ECO:0000256" key="1">
    <source>
        <dbReference type="ARBA" id="ARBA00004123"/>
    </source>
</evidence>
<evidence type="ECO:0000313" key="14">
    <source>
        <dbReference type="Proteomes" id="UP000027361"/>
    </source>
</evidence>
<dbReference type="GO" id="GO:0005687">
    <property type="term" value="C:U4 snRNP"/>
    <property type="evidence" value="ECO:0007669"/>
    <property type="project" value="TreeGrafter"/>
</dbReference>
<dbReference type="GO" id="GO:0000398">
    <property type="term" value="P:mRNA splicing, via spliceosome"/>
    <property type="evidence" value="ECO:0007669"/>
    <property type="project" value="TreeGrafter"/>
</dbReference>
<dbReference type="GO" id="GO:0003723">
    <property type="term" value="F:RNA binding"/>
    <property type="evidence" value="ECO:0007669"/>
    <property type="project" value="UniProtKB-KW"/>
</dbReference>
<dbReference type="InterPro" id="IPR010920">
    <property type="entry name" value="LSM_dom_sf"/>
</dbReference>
<feature type="compositionally biased region" description="Basic residues" evidence="11">
    <location>
        <begin position="53"/>
        <end position="62"/>
    </location>
</feature>
<dbReference type="Pfam" id="PF01423">
    <property type="entry name" value="LSM"/>
    <property type="match status" value="1"/>
</dbReference>
<evidence type="ECO:0000256" key="5">
    <source>
        <dbReference type="ARBA" id="ARBA00022664"/>
    </source>
</evidence>
<dbReference type="AlphaFoldDB" id="A0A066W6H8"/>
<evidence type="ECO:0000256" key="6">
    <source>
        <dbReference type="ARBA" id="ARBA00022884"/>
    </source>
</evidence>
<protein>
    <recommendedName>
        <fullName evidence="10">Sm protein B</fullName>
    </recommendedName>
</protein>
<proteinExistence type="inferred from homology"/>
<dbReference type="GO" id="GO:0005685">
    <property type="term" value="C:U1 snRNP"/>
    <property type="evidence" value="ECO:0007669"/>
    <property type="project" value="TreeGrafter"/>
</dbReference>
<dbReference type="GO" id="GO:0005737">
    <property type="term" value="C:cytoplasm"/>
    <property type="evidence" value="ECO:0007669"/>
    <property type="project" value="UniProtKB-SubCell"/>
</dbReference>
<feature type="compositionally biased region" description="Pro residues" evidence="11">
    <location>
        <begin position="195"/>
        <end position="217"/>
    </location>
</feature>
<accession>A0A066W6H8</accession>
<dbReference type="InParanoid" id="A0A066W6H8"/>
<dbReference type="GO" id="GO:0070990">
    <property type="term" value="F:snRNP binding"/>
    <property type="evidence" value="ECO:0007669"/>
    <property type="project" value="TreeGrafter"/>
</dbReference>
<dbReference type="FunFam" id="2.30.30.100:FF:000047">
    <property type="entry name" value="Small nuclear ribonucleoprotein SmB, putative"/>
    <property type="match status" value="1"/>
</dbReference>
<dbReference type="SUPFAM" id="SSF50182">
    <property type="entry name" value="Sm-like ribonucleoproteins"/>
    <property type="match status" value="1"/>
</dbReference>
<dbReference type="OrthoDB" id="2020720at2759"/>
<sequence>MPPTKPKGGRMMALINYRLKITLNDGRQLTGQMLAFDNHMNLVMAETEEFRTLKRSSKKTKGKAAEGAEDDDDDAVNVPEPEQKRTLGLIILRGETVVSLSVLAPPPVEKTGGPAGVGLVPGPGRGAPAGRGMGLAMPPGGGPGGLPMPPGGIPPPMMAGRPMPYGARPLPPPGMPGMPPPPGMPGMQGLQGLPLRPPQGFPPGFRPPPPGFGMPPQ</sequence>
<dbReference type="Gene3D" id="2.30.30.100">
    <property type="match status" value="1"/>
</dbReference>
<keyword evidence="6" id="KW-0694">RNA-binding</keyword>
<comment type="caution">
    <text evidence="13">The sequence shown here is derived from an EMBL/GenBank/DDBJ whole genome shotgun (WGS) entry which is preliminary data.</text>
</comment>
<keyword evidence="5" id="KW-0507">mRNA processing</keyword>
<gene>
    <name evidence="13" type="ORF">K437DRAFT_255258</name>
</gene>
<name>A0A066W6H8_TILAU</name>
<dbReference type="Proteomes" id="UP000027361">
    <property type="component" value="Unassembled WGS sequence"/>
</dbReference>
<keyword evidence="8" id="KW-0539">Nucleus</keyword>
<dbReference type="STRING" id="1037660.A0A066W6H8"/>
<dbReference type="OMA" id="KMINYRM"/>
<dbReference type="InterPro" id="IPR001163">
    <property type="entry name" value="Sm_dom_euk/arc"/>
</dbReference>
<keyword evidence="4" id="KW-0963">Cytoplasm</keyword>
<feature type="compositionally biased region" description="Pro residues" evidence="11">
    <location>
        <begin position="169"/>
        <end position="184"/>
    </location>
</feature>
<evidence type="ECO:0000256" key="7">
    <source>
        <dbReference type="ARBA" id="ARBA00023187"/>
    </source>
</evidence>
<evidence type="ECO:0000256" key="9">
    <source>
        <dbReference type="ARBA" id="ARBA00023274"/>
    </source>
</evidence>
<dbReference type="CDD" id="cd01717">
    <property type="entry name" value="Sm_B"/>
    <property type="match status" value="1"/>
</dbReference>
<keyword evidence="7" id="KW-0508">mRNA splicing</keyword>
<comment type="subcellular location">
    <subcellularLocation>
        <location evidence="2">Cytoplasm</location>
    </subcellularLocation>
    <subcellularLocation>
        <location evidence="1">Nucleus</location>
    </subcellularLocation>
</comment>
<evidence type="ECO:0000256" key="2">
    <source>
        <dbReference type="ARBA" id="ARBA00004496"/>
    </source>
</evidence>
<feature type="region of interest" description="Disordered" evidence="11">
    <location>
        <begin position="50"/>
        <end position="79"/>
    </location>
</feature>
<feature type="region of interest" description="Disordered" evidence="11">
    <location>
        <begin position="168"/>
        <end position="217"/>
    </location>
</feature>
<dbReference type="GeneID" id="25264102"/>
<dbReference type="PROSITE" id="PS52002">
    <property type="entry name" value="SM"/>
    <property type="match status" value="1"/>
</dbReference>
<reference evidence="13 14" key="1">
    <citation type="submission" date="2014-05" db="EMBL/GenBank/DDBJ databases">
        <title>Draft genome sequence of a rare smut relative, Tilletiaria anomala UBC 951.</title>
        <authorList>
            <consortium name="DOE Joint Genome Institute"/>
            <person name="Toome M."/>
            <person name="Kuo A."/>
            <person name="Henrissat B."/>
            <person name="Lipzen A."/>
            <person name="Tritt A."/>
            <person name="Yoshinaga Y."/>
            <person name="Zane M."/>
            <person name="Barry K."/>
            <person name="Grigoriev I.V."/>
            <person name="Spatafora J.W."/>
            <person name="Aimea M.C."/>
        </authorList>
    </citation>
    <scope>NUCLEOTIDE SEQUENCE [LARGE SCALE GENOMIC DNA]</scope>
    <source>
        <strain evidence="13 14">UBC 951</strain>
    </source>
</reference>
<dbReference type="GO" id="GO:0005682">
    <property type="term" value="C:U5 snRNP"/>
    <property type="evidence" value="ECO:0007669"/>
    <property type="project" value="TreeGrafter"/>
</dbReference>
<evidence type="ECO:0000256" key="3">
    <source>
        <dbReference type="ARBA" id="ARBA00009123"/>
    </source>
</evidence>
<keyword evidence="9" id="KW-0687">Ribonucleoprotein</keyword>
<dbReference type="PANTHER" id="PTHR10701">
    <property type="entry name" value="SMALL NUCLEAR RIBONUCLEOPROTEIN-ASSOCIATED PROTEIN B AND N"/>
    <property type="match status" value="1"/>
</dbReference>
<evidence type="ECO:0000313" key="13">
    <source>
        <dbReference type="EMBL" id="KDN49582.1"/>
    </source>
</evidence>
<dbReference type="RefSeq" id="XP_013244368.1">
    <property type="nucleotide sequence ID" value="XM_013388914.1"/>
</dbReference>
<dbReference type="GO" id="GO:0046540">
    <property type="term" value="C:U4/U6 x U5 tri-snRNP complex"/>
    <property type="evidence" value="ECO:0007669"/>
    <property type="project" value="TreeGrafter"/>
</dbReference>
<dbReference type="GO" id="GO:0005686">
    <property type="term" value="C:U2 snRNP"/>
    <property type="evidence" value="ECO:0007669"/>
    <property type="project" value="TreeGrafter"/>
</dbReference>
<dbReference type="PANTHER" id="PTHR10701:SF0">
    <property type="entry name" value="SMALL NUCLEAR RIBONUCLEOPROTEIN-ASSOCIATED PROTEIN B"/>
    <property type="match status" value="1"/>
</dbReference>
<dbReference type="EMBL" id="JMSN01000021">
    <property type="protein sequence ID" value="KDN49582.1"/>
    <property type="molecule type" value="Genomic_DNA"/>
</dbReference>
<evidence type="ECO:0000256" key="10">
    <source>
        <dbReference type="ARBA" id="ARBA00041355"/>
    </source>
</evidence>
<dbReference type="GO" id="GO:0071004">
    <property type="term" value="C:U2-type prespliceosome"/>
    <property type="evidence" value="ECO:0007669"/>
    <property type="project" value="TreeGrafter"/>
</dbReference>
<dbReference type="InterPro" id="IPR050914">
    <property type="entry name" value="snRNP_SmB/NAA38-like"/>
</dbReference>
<evidence type="ECO:0000256" key="8">
    <source>
        <dbReference type="ARBA" id="ARBA00023242"/>
    </source>
</evidence>